<sequence>MALVLLALIAPLVQVVLVNRSPWGGPDLVTLAVVWLALARGPVWGCVAGLAAGLAADVTPPADGTVGRTALVLSVTGLLAGRLRESGRSYEGSFVARPLLAGGLGAVLGTVLQVVAAVGLGDEPWRSALAGPPGAPASWAALTLLWTVALGAAGGAVAARRRSSEGRRGSSEGRRGSSGSTPSHVVPRRV</sequence>
<evidence type="ECO:0000256" key="2">
    <source>
        <dbReference type="SAM" id="Phobius"/>
    </source>
</evidence>
<gene>
    <name evidence="3" type="ORF">BN4615_P7975</name>
</gene>
<feature type="transmembrane region" description="Helical" evidence="2">
    <location>
        <begin position="95"/>
        <end position="119"/>
    </location>
</feature>
<dbReference type="EMBL" id="LT559118">
    <property type="protein sequence ID" value="SBO98459.1"/>
    <property type="molecule type" value="Genomic_DNA"/>
</dbReference>
<keyword evidence="2" id="KW-0812">Transmembrane</keyword>
<reference evidence="3" key="1">
    <citation type="submission" date="2016-04" db="EMBL/GenBank/DDBJ databases">
        <authorList>
            <person name="Evans L.H."/>
            <person name="Alamgir A."/>
            <person name="Owens N."/>
            <person name="Weber N.D."/>
            <person name="Virtaneva K."/>
            <person name="Barbian K."/>
            <person name="Babar A."/>
            <person name="Rosenke K."/>
        </authorList>
    </citation>
    <scope>NUCLEOTIDE SEQUENCE</scope>
    <source>
        <strain evidence="3">Nono1</strain>
    </source>
</reference>
<name>A0A1M4EHV6_9ACTN</name>
<feature type="compositionally biased region" description="Basic and acidic residues" evidence="1">
    <location>
        <begin position="162"/>
        <end position="175"/>
    </location>
</feature>
<feature type="transmembrane region" description="Helical" evidence="2">
    <location>
        <begin position="139"/>
        <end position="159"/>
    </location>
</feature>
<keyword evidence="2" id="KW-1133">Transmembrane helix</keyword>
<evidence type="ECO:0000313" key="3">
    <source>
        <dbReference type="EMBL" id="SBO98459.1"/>
    </source>
</evidence>
<organism evidence="3">
    <name type="scientific">Nonomuraea gerenzanensis</name>
    <dbReference type="NCBI Taxonomy" id="93944"/>
    <lineage>
        <taxon>Bacteria</taxon>
        <taxon>Bacillati</taxon>
        <taxon>Actinomycetota</taxon>
        <taxon>Actinomycetes</taxon>
        <taxon>Streptosporangiales</taxon>
        <taxon>Streptosporangiaceae</taxon>
        <taxon>Nonomuraea</taxon>
    </lineage>
</organism>
<protein>
    <submittedName>
        <fullName evidence="3">Rod shape-determining protein MreD</fullName>
    </submittedName>
</protein>
<evidence type="ECO:0000256" key="1">
    <source>
        <dbReference type="SAM" id="MobiDB-lite"/>
    </source>
</evidence>
<accession>A0A1M4EHV6</accession>
<keyword evidence="2" id="KW-0472">Membrane</keyword>
<dbReference type="AlphaFoldDB" id="A0A1M4EHV6"/>
<feature type="region of interest" description="Disordered" evidence="1">
    <location>
        <begin position="159"/>
        <end position="190"/>
    </location>
</feature>
<proteinExistence type="predicted"/>
<dbReference type="RefSeq" id="WP_397351781.1">
    <property type="nucleotide sequence ID" value="NZ_CP084058.1"/>
</dbReference>